<evidence type="ECO:0000256" key="2">
    <source>
        <dbReference type="PROSITE-ProRule" id="PRU00335"/>
    </source>
</evidence>
<dbReference type="KEGG" id="strg:SRT_19200"/>
<dbReference type="InterPro" id="IPR009057">
    <property type="entry name" value="Homeodomain-like_sf"/>
</dbReference>
<keyword evidence="1 2" id="KW-0238">DNA-binding</keyword>
<protein>
    <submittedName>
        <fullName evidence="4">Transcriptional regulator</fullName>
    </submittedName>
</protein>
<dbReference type="RefSeq" id="WP_002277501.1">
    <property type="nucleotide sequence ID" value="NZ_AP014612.1"/>
</dbReference>
<evidence type="ECO:0000259" key="3">
    <source>
        <dbReference type="PROSITE" id="PS50977"/>
    </source>
</evidence>
<dbReference type="Pfam" id="PF00440">
    <property type="entry name" value="TetR_N"/>
    <property type="match status" value="1"/>
</dbReference>
<proteinExistence type="predicted"/>
<accession>A0A1L7LLY0</accession>
<dbReference type="GO" id="GO:0003677">
    <property type="term" value="F:DNA binding"/>
    <property type="evidence" value="ECO:0007669"/>
    <property type="project" value="UniProtKB-UniRule"/>
</dbReference>
<evidence type="ECO:0000313" key="4">
    <source>
        <dbReference type="EMBL" id="BAQ25181.1"/>
    </source>
</evidence>
<dbReference type="Pfam" id="PF14278">
    <property type="entry name" value="TetR_C_8"/>
    <property type="match status" value="1"/>
</dbReference>
<sequence length="180" mass="21169">MSKTRQTHSIDHLKEALIDLLLEKEYHKITVGNITKKARVSRGTFYQHFLDKDDLAYTIGEETLQRFWNILAQRNLDKREKVIEALEHIQLDFKHFKAISQASHVHFSKKVQDLIKNIINNNPALKKRIKEHTRVDNDIIIQVFCASFETIISTWIKNSLKESPSEVADTIMKIEDIFWK</sequence>
<evidence type="ECO:0000313" key="5">
    <source>
        <dbReference type="Proteomes" id="UP000217758"/>
    </source>
</evidence>
<dbReference type="SUPFAM" id="SSF46689">
    <property type="entry name" value="Homeodomain-like"/>
    <property type="match status" value="1"/>
</dbReference>
<evidence type="ECO:0000256" key="1">
    <source>
        <dbReference type="ARBA" id="ARBA00023125"/>
    </source>
</evidence>
<gene>
    <name evidence="4" type="ORF">SRT_19200</name>
</gene>
<dbReference type="Gene3D" id="1.10.357.10">
    <property type="entry name" value="Tetracycline Repressor, domain 2"/>
    <property type="match status" value="1"/>
</dbReference>
<dbReference type="PANTHER" id="PTHR43479">
    <property type="entry name" value="ACREF/ENVCD OPERON REPRESSOR-RELATED"/>
    <property type="match status" value="1"/>
</dbReference>
<feature type="DNA-binding region" description="H-T-H motif" evidence="2">
    <location>
        <begin position="30"/>
        <end position="49"/>
    </location>
</feature>
<dbReference type="PANTHER" id="PTHR43479:SF11">
    <property type="entry name" value="ACREF_ENVCD OPERON REPRESSOR-RELATED"/>
    <property type="match status" value="1"/>
</dbReference>
<feature type="domain" description="HTH tetR-type" evidence="3">
    <location>
        <begin position="7"/>
        <end position="67"/>
    </location>
</feature>
<name>A0A1L7LLY0_9STRE</name>
<reference evidence="4 5" key="1">
    <citation type="journal article" date="2016" name="Microbiol. Immunol.">
        <title>Complete genome sequence of Streptococcus troglodytae TKU31 isolated from the oral cavity of a chimpanzee (Pan troglodytes).</title>
        <authorList>
            <person name="Okamoto M."/>
            <person name="Naito M."/>
            <person name="Miyanohara M."/>
            <person name="Imai S."/>
            <person name="Nomura Y."/>
            <person name="Saito W."/>
            <person name="Momoi Y."/>
            <person name="Takada K."/>
            <person name="Miyabe-Nishiwaki T."/>
            <person name="Tomonaga M."/>
            <person name="Hanada N."/>
        </authorList>
    </citation>
    <scope>NUCLEOTIDE SEQUENCE [LARGE SCALE GENOMIC DNA]</scope>
    <source>
        <strain evidence="5">TKU 31</strain>
    </source>
</reference>
<dbReference type="InterPro" id="IPR039532">
    <property type="entry name" value="TetR_C_Firmicutes"/>
</dbReference>
<dbReference type="AlphaFoldDB" id="A0A1L7LLY0"/>
<dbReference type="PROSITE" id="PS50977">
    <property type="entry name" value="HTH_TETR_2"/>
    <property type="match status" value="1"/>
</dbReference>
<dbReference type="Proteomes" id="UP000217758">
    <property type="component" value="Chromosome"/>
</dbReference>
<keyword evidence="5" id="KW-1185">Reference proteome</keyword>
<organism evidence="4 5">
    <name type="scientific">Streptococcus troglodytae</name>
    <dbReference type="NCBI Taxonomy" id="1111760"/>
    <lineage>
        <taxon>Bacteria</taxon>
        <taxon>Bacillati</taxon>
        <taxon>Bacillota</taxon>
        <taxon>Bacilli</taxon>
        <taxon>Lactobacillales</taxon>
        <taxon>Streptococcaceae</taxon>
        <taxon>Streptococcus</taxon>
    </lineage>
</organism>
<dbReference type="InterPro" id="IPR001647">
    <property type="entry name" value="HTH_TetR"/>
</dbReference>
<dbReference type="EMBL" id="AP014612">
    <property type="protein sequence ID" value="BAQ25181.1"/>
    <property type="molecule type" value="Genomic_DNA"/>
</dbReference>
<dbReference type="InterPro" id="IPR050624">
    <property type="entry name" value="HTH-type_Tx_Regulator"/>
</dbReference>